<dbReference type="InterPro" id="IPR026956">
    <property type="entry name" value="D-ser_dehydrat-like_dom"/>
</dbReference>
<dbReference type="EMBL" id="PDEP01000011">
    <property type="protein sequence ID" value="PEN05811.1"/>
    <property type="molecule type" value="Genomic_DNA"/>
</dbReference>
<dbReference type="InterPro" id="IPR042208">
    <property type="entry name" value="D-ser_dehydrat-like_sf"/>
</dbReference>
<name>A0A2H3NJK0_9BACT</name>
<dbReference type="SUPFAM" id="SSF51419">
    <property type="entry name" value="PLP-binding barrel"/>
    <property type="match status" value="1"/>
</dbReference>
<dbReference type="InterPro" id="IPR001608">
    <property type="entry name" value="Ala_racemase_N"/>
</dbReference>
<comment type="caution">
    <text evidence="4">The sequence shown here is derived from an EMBL/GenBank/DDBJ whole genome shotgun (WGS) entry which is preliminary data.</text>
</comment>
<dbReference type="RefSeq" id="WP_098062873.1">
    <property type="nucleotide sequence ID" value="NZ_PDEP01000011.1"/>
</dbReference>
<keyword evidence="5" id="KW-1185">Reference proteome</keyword>
<dbReference type="InterPro" id="IPR051466">
    <property type="entry name" value="D-amino_acid_metab_enzyme"/>
</dbReference>
<dbReference type="Gene3D" id="3.20.20.10">
    <property type="entry name" value="Alanine racemase"/>
    <property type="match status" value="1"/>
</dbReference>
<proteinExistence type="inferred from homology"/>
<dbReference type="PANTHER" id="PTHR28004">
    <property type="entry name" value="ZGC:162816-RELATED"/>
    <property type="match status" value="1"/>
</dbReference>
<keyword evidence="2" id="KW-0456">Lyase</keyword>
<dbReference type="GO" id="GO:0036088">
    <property type="term" value="P:D-serine catabolic process"/>
    <property type="evidence" value="ECO:0007669"/>
    <property type="project" value="TreeGrafter"/>
</dbReference>
<dbReference type="Proteomes" id="UP000221024">
    <property type="component" value="Unassembled WGS sequence"/>
</dbReference>
<sequence>MLIDDLPTPALLVDTTRLTANIDRMQTKADAQDVNLRPHAKTHKSPDIATLQREAGAVGLTVATLDEAEQFAEAGFTDLTIAYPMVGAVANERIRALREHASVRFCVDTEAGIAQAAHAYSADDPVDVLLEIDTGHGRCGIRYDSDAIAHRAQQILDADSLRLAGVLTHAGQSYAGPDASETPEEALRRVSHQETHRILEAAARIYSETAPPISKDDFTVSIGSTPSMRYFENTENEGLRITEIRPGNYVFYDAMQHTLGVCPLDHCALTAYTQVVSRHRMPNGTERVFVDAGKKVVTTDTGAQTSGFGIALYNAAFMREHPHVQITNLSEEHGWMQVPGGATMGVGDRLRIVPNHACVTVATQPVLYAVDRDEVVDTWPVLQRQVHQP</sequence>
<evidence type="ECO:0000256" key="2">
    <source>
        <dbReference type="ARBA" id="ARBA00023239"/>
    </source>
</evidence>
<dbReference type="Gene3D" id="2.40.37.20">
    <property type="entry name" value="D-serine dehydratase-like domain"/>
    <property type="match status" value="1"/>
</dbReference>
<evidence type="ECO:0000313" key="5">
    <source>
        <dbReference type="Proteomes" id="UP000221024"/>
    </source>
</evidence>
<feature type="domain" description="D-serine dehydratase-like" evidence="3">
    <location>
        <begin position="268"/>
        <end position="371"/>
    </location>
</feature>
<gene>
    <name evidence="4" type="ORF">CRI93_11965</name>
</gene>
<accession>A0A2H3NJK0</accession>
<dbReference type="InterPro" id="IPR029066">
    <property type="entry name" value="PLP-binding_barrel"/>
</dbReference>
<dbReference type="SMART" id="SM01119">
    <property type="entry name" value="D-ser_dehydrat"/>
    <property type="match status" value="1"/>
</dbReference>
<organism evidence="4 5">
    <name type="scientific">Longimonas halophila</name>
    <dbReference type="NCBI Taxonomy" id="1469170"/>
    <lineage>
        <taxon>Bacteria</taxon>
        <taxon>Pseudomonadati</taxon>
        <taxon>Rhodothermota</taxon>
        <taxon>Rhodothermia</taxon>
        <taxon>Rhodothermales</taxon>
        <taxon>Salisaetaceae</taxon>
        <taxon>Longimonas</taxon>
    </lineage>
</organism>
<reference evidence="4 5" key="1">
    <citation type="submission" date="2017-10" db="EMBL/GenBank/DDBJ databases">
        <title>Draft genome of Longimonas halophila.</title>
        <authorList>
            <person name="Goh K.M."/>
            <person name="Shamsir M.S."/>
            <person name="Lim S.W."/>
        </authorList>
    </citation>
    <scope>NUCLEOTIDE SEQUENCE [LARGE SCALE GENOMIC DNA]</scope>
    <source>
        <strain evidence="4 5">KCTC 42399</strain>
    </source>
</reference>
<comment type="similarity">
    <text evidence="1">Belongs to the DSD1 family.</text>
</comment>
<dbReference type="OrthoDB" id="9788869at2"/>
<dbReference type="Pfam" id="PF01168">
    <property type="entry name" value="Ala_racemase_N"/>
    <property type="match status" value="1"/>
</dbReference>
<evidence type="ECO:0000313" key="4">
    <source>
        <dbReference type="EMBL" id="PEN05811.1"/>
    </source>
</evidence>
<protein>
    <submittedName>
        <fullName evidence="4">Metal-activated pyridoxal enzyme</fullName>
    </submittedName>
</protein>
<dbReference type="PANTHER" id="PTHR28004:SF2">
    <property type="entry name" value="D-SERINE DEHYDRATASE"/>
    <property type="match status" value="1"/>
</dbReference>
<evidence type="ECO:0000259" key="3">
    <source>
        <dbReference type="SMART" id="SM01119"/>
    </source>
</evidence>
<dbReference type="Pfam" id="PF14031">
    <property type="entry name" value="D-ser_dehydrat"/>
    <property type="match status" value="1"/>
</dbReference>
<evidence type="ECO:0000256" key="1">
    <source>
        <dbReference type="ARBA" id="ARBA00005323"/>
    </source>
</evidence>
<dbReference type="GO" id="GO:0008721">
    <property type="term" value="F:D-serine ammonia-lyase activity"/>
    <property type="evidence" value="ECO:0007669"/>
    <property type="project" value="TreeGrafter"/>
</dbReference>
<dbReference type="AlphaFoldDB" id="A0A2H3NJK0"/>